<evidence type="ECO:0000259" key="2">
    <source>
        <dbReference type="Pfam" id="PF07589"/>
    </source>
</evidence>
<sequence length="223" mass="23730">MPIKTLKALSAAALMGLASMANANLIENGDFEAAPTGSPSPSGPNWGVYQTLPGEWETYSGAGIELQTNAVVTAHSGSNYVELDSHSNGGGSTNSVMYQTLTDLIIGNFYDLSFWYRPRTNNGSNDNGIDVLWTGDTSNFLSPLSIANQVSSDYNDWVEYTAILEATNATMYLGFAATGLDNTLGGFIDTVSLTDRPVPTPGSSALLGLGLVGLYFARRRKQH</sequence>
<comment type="caution">
    <text evidence="3">The sequence shown here is derived from an EMBL/GenBank/DDBJ whole genome shotgun (WGS) entry which is preliminary data.</text>
</comment>
<organism evidence="3 4">
    <name type="scientific">Parahaliea aestuarii</name>
    <dbReference type="NCBI Taxonomy" id="1852021"/>
    <lineage>
        <taxon>Bacteria</taxon>
        <taxon>Pseudomonadati</taxon>
        <taxon>Pseudomonadota</taxon>
        <taxon>Gammaproteobacteria</taxon>
        <taxon>Cellvibrionales</taxon>
        <taxon>Halieaceae</taxon>
        <taxon>Parahaliea</taxon>
    </lineage>
</organism>
<dbReference type="InterPro" id="IPR013424">
    <property type="entry name" value="Ice-binding_C"/>
</dbReference>
<feature type="domain" description="Ice-binding protein C-terminal" evidence="2">
    <location>
        <begin position="197"/>
        <end position="220"/>
    </location>
</feature>
<reference evidence="3 4" key="1">
    <citation type="submission" date="2019-08" db="EMBL/GenBank/DDBJ databases">
        <title>Parahaliea maris sp. nov., isolated from the surface seawater.</title>
        <authorList>
            <person name="Liu Y."/>
        </authorList>
    </citation>
    <scope>NUCLEOTIDE SEQUENCE [LARGE SCALE GENOMIC DNA]</scope>
    <source>
        <strain evidence="3 4">S2-26</strain>
    </source>
</reference>
<dbReference type="RefSeq" id="WP_148062606.1">
    <property type="nucleotide sequence ID" value="NZ_VRYZ01000001.1"/>
</dbReference>
<proteinExistence type="predicted"/>
<dbReference type="NCBIfam" id="TIGR02595">
    <property type="entry name" value="PEP_CTERM"/>
    <property type="match status" value="1"/>
</dbReference>
<dbReference type="Pfam" id="PF07589">
    <property type="entry name" value="PEP-CTERM"/>
    <property type="match status" value="1"/>
</dbReference>
<evidence type="ECO:0000313" key="3">
    <source>
        <dbReference type="EMBL" id="TXS94765.1"/>
    </source>
</evidence>
<feature type="signal peptide" evidence="1">
    <location>
        <begin position="1"/>
        <end position="23"/>
    </location>
</feature>
<gene>
    <name evidence="3" type="ORF">FVW59_02305</name>
</gene>
<dbReference type="OrthoDB" id="5761316at2"/>
<dbReference type="EMBL" id="VRYZ01000001">
    <property type="protein sequence ID" value="TXS94765.1"/>
    <property type="molecule type" value="Genomic_DNA"/>
</dbReference>
<keyword evidence="4" id="KW-1185">Reference proteome</keyword>
<dbReference type="AlphaFoldDB" id="A0A5C9A1L8"/>
<evidence type="ECO:0000256" key="1">
    <source>
        <dbReference type="SAM" id="SignalP"/>
    </source>
</evidence>
<evidence type="ECO:0000313" key="4">
    <source>
        <dbReference type="Proteomes" id="UP000321933"/>
    </source>
</evidence>
<dbReference type="InterPro" id="IPR008979">
    <property type="entry name" value="Galactose-bd-like_sf"/>
</dbReference>
<protein>
    <submittedName>
        <fullName evidence="3">PEP-CTERM sorting domain-containing protein</fullName>
    </submittedName>
</protein>
<dbReference type="Gene3D" id="2.60.120.260">
    <property type="entry name" value="Galactose-binding domain-like"/>
    <property type="match status" value="1"/>
</dbReference>
<keyword evidence="1" id="KW-0732">Signal</keyword>
<dbReference type="Proteomes" id="UP000321933">
    <property type="component" value="Unassembled WGS sequence"/>
</dbReference>
<name>A0A5C9A1L8_9GAMM</name>
<dbReference type="SUPFAM" id="SSF49785">
    <property type="entry name" value="Galactose-binding domain-like"/>
    <property type="match status" value="1"/>
</dbReference>
<feature type="chain" id="PRO_5022918268" evidence="1">
    <location>
        <begin position="24"/>
        <end position="223"/>
    </location>
</feature>
<accession>A0A5C9A1L8</accession>